<evidence type="ECO:0000256" key="11">
    <source>
        <dbReference type="ARBA" id="ARBA00023136"/>
    </source>
</evidence>
<evidence type="ECO:0000313" key="19">
    <source>
        <dbReference type="Proteomes" id="UP000643525"/>
    </source>
</evidence>
<evidence type="ECO:0000256" key="15">
    <source>
        <dbReference type="SAM" id="MobiDB-lite"/>
    </source>
</evidence>
<keyword evidence="19" id="KW-1185">Reference proteome</keyword>
<feature type="region of interest" description="Disordered" evidence="15">
    <location>
        <begin position="1"/>
        <end position="41"/>
    </location>
</feature>
<dbReference type="Proteomes" id="UP000643525">
    <property type="component" value="Unassembled WGS sequence"/>
</dbReference>
<dbReference type="PANTHER" id="PTHR22683:SF41">
    <property type="entry name" value="DNA TRANSLOCASE FTSK"/>
    <property type="match status" value="1"/>
</dbReference>
<organism evidence="18 19">
    <name type="scientific">Nesterenkonia lutea</name>
    <dbReference type="NCBI Taxonomy" id="272919"/>
    <lineage>
        <taxon>Bacteria</taxon>
        <taxon>Bacillati</taxon>
        <taxon>Actinomycetota</taxon>
        <taxon>Actinomycetes</taxon>
        <taxon>Micrococcales</taxon>
        <taxon>Micrococcaceae</taxon>
        <taxon>Nesterenkonia</taxon>
    </lineage>
</organism>
<feature type="region of interest" description="Disordered" evidence="15">
    <location>
        <begin position="1079"/>
        <end position="1103"/>
    </location>
</feature>
<evidence type="ECO:0000313" key="18">
    <source>
        <dbReference type="EMBL" id="MBE1524322.1"/>
    </source>
</evidence>
<accession>A0ABR9JFT9</accession>
<evidence type="ECO:0000256" key="7">
    <source>
        <dbReference type="ARBA" id="ARBA00022829"/>
    </source>
</evidence>
<dbReference type="InterPro" id="IPR036390">
    <property type="entry name" value="WH_DNA-bd_sf"/>
</dbReference>
<evidence type="ECO:0000256" key="13">
    <source>
        <dbReference type="ARBA" id="ARBA00024986"/>
    </source>
</evidence>
<dbReference type="InterPro" id="IPR050206">
    <property type="entry name" value="FtsK/SpoIIIE/SftA"/>
</dbReference>
<evidence type="ECO:0000256" key="6">
    <source>
        <dbReference type="ARBA" id="ARBA00022741"/>
    </source>
</evidence>
<feature type="transmembrane region" description="Helical" evidence="16">
    <location>
        <begin position="151"/>
        <end position="169"/>
    </location>
</feature>
<dbReference type="InterPro" id="IPR027417">
    <property type="entry name" value="P-loop_NTPase"/>
</dbReference>
<feature type="compositionally biased region" description="Low complexity" evidence="15">
    <location>
        <begin position="403"/>
        <end position="412"/>
    </location>
</feature>
<dbReference type="CDD" id="cd01127">
    <property type="entry name" value="TrwB_TraG_TraD_VirD4"/>
    <property type="match status" value="1"/>
</dbReference>
<dbReference type="InterPro" id="IPR025199">
    <property type="entry name" value="FtsK_4TM"/>
</dbReference>
<dbReference type="InterPro" id="IPR002543">
    <property type="entry name" value="FtsK_dom"/>
</dbReference>
<dbReference type="SUPFAM" id="SSF46785">
    <property type="entry name" value="Winged helix' DNA-binding domain"/>
    <property type="match status" value="1"/>
</dbReference>
<evidence type="ECO:0000256" key="4">
    <source>
        <dbReference type="ARBA" id="ARBA00022618"/>
    </source>
</evidence>
<feature type="transmembrane region" description="Helical" evidence="16">
    <location>
        <begin position="82"/>
        <end position="100"/>
    </location>
</feature>
<comment type="caution">
    <text evidence="18">The sequence shown here is derived from an EMBL/GenBank/DDBJ whole genome shotgun (WGS) entry which is preliminary data.</text>
</comment>
<evidence type="ECO:0000256" key="16">
    <source>
        <dbReference type="SAM" id="Phobius"/>
    </source>
</evidence>
<evidence type="ECO:0000256" key="12">
    <source>
        <dbReference type="ARBA" id="ARBA00023306"/>
    </source>
</evidence>
<feature type="compositionally biased region" description="Polar residues" evidence="15">
    <location>
        <begin position="1022"/>
        <end position="1049"/>
    </location>
</feature>
<dbReference type="PROSITE" id="PS50901">
    <property type="entry name" value="FTSK"/>
    <property type="match status" value="1"/>
</dbReference>
<dbReference type="EMBL" id="JADBED010000001">
    <property type="protein sequence ID" value="MBE1524322.1"/>
    <property type="molecule type" value="Genomic_DNA"/>
</dbReference>
<dbReference type="RefSeq" id="WP_192595351.1">
    <property type="nucleotide sequence ID" value="NZ_BAAALJ010000024.1"/>
</dbReference>
<evidence type="ECO:0000256" key="8">
    <source>
        <dbReference type="ARBA" id="ARBA00022840"/>
    </source>
</evidence>
<dbReference type="InterPro" id="IPR018541">
    <property type="entry name" value="Ftsk_gamma"/>
</dbReference>
<dbReference type="PANTHER" id="PTHR22683">
    <property type="entry name" value="SPORULATION PROTEIN RELATED"/>
    <property type="match status" value="1"/>
</dbReference>
<feature type="region of interest" description="Disordered" evidence="15">
    <location>
        <begin position="250"/>
        <end position="422"/>
    </location>
</feature>
<feature type="compositionally biased region" description="Basic and acidic residues" evidence="15">
    <location>
        <begin position="301"/>
        <end position="313"/>
    </location>
</feature>
<dbReference type="SUPFAM" id="SSF52540">
    <property type="entry name" value="P-loop containing nucleoside triphosphate hydrolases"/>
    <property type="match status" value="1"/>
</dbReference>
<dbReference type="Pfam" id="PF13491">
    <property type="entry name" value="FtsK_4TM"/>
    <property type="match status" value="1"/>
</dbReference>
<evidence type="ECO:0000259" key="17">
    <source>
        <dbReference type="PROSITE" id="PS50901"/>
    </source>
</evidence>
<keyword evidence="7" id="KW-0159">Chromosome partition</keyword>
<evidence type="ECO:0000256" key="14">
    <source>
        <dbReference type="PROSITE-ProRule" id="PRU00289"/>
    </source>
</evidence>
<dbReference type="Gene3D" id="3.40.50.300">
    <property type="entry name" value="P-loop containing nucleotide triphosphate hydrolases"/>
    <property type="match status" value="1"/>
</dbReference>
<feature type="compositionally biased region" description="Polar residues" evidence="15">
    <location>
        <begin position="979"/>
        <end position="993"/>
    </location>
</feature>
<name>A0ABR9JFT9_9MICC</name>
<feature type="binding site" evidence="14">
    <location>
        <begin position="601"/>
        <end position="608"/>
    </location>
    <ligand>
        <name>ATP</name>
        <dbReference type="ChEBI" id="CHEBI:30616"/>
    </ligand>
</feature>
<comment type="function">
    <text evidence="13">Essential cell division protein that coordinates cell division and chromosome segregation. The N-terminus is involved in assembly of the cell-division machinery. The C-terminus functions as a DNA motor that moves dsDNA in an ATP-dependent manner towards the dif recombination site, which is located within the replication terminus region. Required for activation of the Xer recombinase, allowing activation of chromosome unlinking by recombination.</text>
</comment>
<evidence type="ECO:0000256" key="10">
    <source>
        <dbReference type="ARBA" id="ARBA00023125"/>
    </source>
</evidence>
<dbReference type="Pfam" id="PF17854">
    <property type="entry name" value="FtsK_alpha"/>
    <property type="match status" value="1"/>
</dbReference>
<keyword evidence="5 16" id="KW-0812">Transmembrane</keyword>
<keyword evidence="4" id="KW-0132">Cell division</keyword>
<keyword evidence="6 14" id="KW-0547">Nucleotide-binding</keyword>
<comment type="subcellular location">
    <subcellularLocation>
        <location evidence="1">Cell membrane</location>
        <topology evidence="1">Multi-pass membrane protein</topology>
    </subcellularLocation>
</comment>
<keyword evidence="9 16" id="KW-1133">Transmembrane helix</keyword>
<evidence type="ECO:0000256" key="3">
    <source>
        <dbReference type="ARBA" id="ARBA00022475"/>
    </source>
</evidence>
<keyword evidence="11 16" id="KW-0472">Membrane</keyword>
<proteinExistence type="inferred from homology"/>
<gene>
    <name evidence="18" type="ORF">H4W27_001440</name>
</gene>
<feature type="compositionally biased region" description="Polar residues" evidence="15">
    <location>
        <begin position="265"/>
        <end position="283"/>
    </location>
</feature>
<feature type="transmembrane region" description="Helical" evidence="16">
    <location>
        <begin position="120"/>
        <end position="139"/>
    </location>
</feature>
<keyword evidence="10" id="KW-0238">DNA-binding</keyword>
<dbReference type="InterPro" id="IPR036388">
    <property type="entry name" value="WH-like_DNA-bd_sf"/>
</dbReference>
<dbReference type="SMART" id="SM00843">
    <property type="entry name" value="Ftsk_gamma"/>
    <property type="match status" value="1"/>
</dbReference>
<evidence type="ECO:0000256" key="2">
    <source>
        <dbReference type="ARBA" id="ARBA00006474"/>
    </source>
</evidence>
<protein>
    <submittedName>
        <fullName evidence="18">S-DNA-T family DNA segregation ATPase FtsK/SpoIIIE</fullName>
    </submittedName>
</protein>
<sequence length="1103" mass="115350">MATRTSPSRAASTKGSKTSKSASGRATTSKNTSDEPADSPRGNLLASAARGLWLALATPVASAVRGIGRQVKIHPADRRDGAGLVFFLLALLTAVVDWWGARAIDHWATGVVHTSTAGTFGWASVILPLILLIAAVRYFRAPQDHSGNARIAAGSAIILVAAAGIVHLANGLPTINEAFTVGTDGTFTALLTSGGVVGYLVSVPLASLVTPYPVWALLIIALLAGILILTDTPLRRLPDRAAVAMSYVVGERREPEQDPNLPTGGASQQRDADQSGTPASASGSKPARSGSKSATAEDDAADRPRRSARHAEDPAAAEAGGKKSLLAKIMGTKAGDSESADAESFGNEDSADSDAQRAAAGAYEDPVFEESAEGSFSSPAVPAGVRRPTAQELAIQRAREKAAPAAEAQPAAGVPSSAALRNNPEAEAPAPAAAMPVRSEQLTLGGDVTYTLPEQGLLPSGPPAKEHTAANDEVVHALNQTFQQFKVEAQVTGFSRGPTVTRYEVELVPGTKVEKVTGLEKNISLAVASNEVRILSPIPGKSAIGIEIPNKDKEVVALGDVLRSNAARKTDHPMIMGVGKDVEGGFVVANLAKMPHLLVAGATGAGKSAFVNSMVTSILMRATPDEVRLVMVDPKRVELTAYEGVPHLVTPIITDAKKAAEALQWVVKEMDNRYDDLAHFGYKHIDDFNKAIRAGKIQLPPDSQRDLRPYPYLLVIVDELADLMMVAPRDVEDSIVRITQLARAAGIHLVLATQRPSVNVVTGLIKANIPSRMAFATSSSTDSRVVLDSVGAEKLLGQGDALFLPAGRPNAMRVQGAWVNDSEVHAVVEHVKSQLKAQYREDVVPEKVSKKIDEDIGDDLDVLLQATELVVTTQFGSTSMLQRKLRVGFAKAGRLMDLMESRGVVSASEGSKARDVLVSPEELPGLLATMRGEEPRGAAPSEAAPEAYDNTGIEYEPGQSVQTAPTGVLGAEQAPAPTAASTGTVRSASTGGSAPSAESGYSAVSGSSAVSAASAAEPLQSGYVQSDPAQSDSIQSDPTRAVPTQTAPTQAVGERRVSRQSLSSADLIARDLAERTAALPQANDYHDGHDSTSGEDVWELTGR</sequence>
<feature type="compositionally biased region" description="Low complexity" evidence="15">
    <location>
        <begin position="8"/>
        <end position="30"/>
    </location>
</feature>
<comment type="similarity">
    <text evidence="2">Belongs to the FtsK/SpoIIIE/SftA family.</text>
</comment>
<feature type="domain" description="FtsK" evidence="17">
    <location>
        <begin position="584"/>
        <end position="784"/>
    </location>
</feature>
<dbReference type="Gene3D" id="1.10.10.10">
    <property type="entry name" value="Winged helix-like DNA-binding domain superfamily/Winged helix DNA-binding domain"/>
    <property type="match status" value="1"/>
</dbReference>
<dbReference type="Pfam" id="PF01580">
    <property type="entry name" value="FtsK_SpoIIIE"/>
    <property type="match status" value="1"/>
</dbReference>
<dbReference type="InterPro" id="IPR041027">
    <property type="entry name" value="FtsK_alpha"/>
</dbReference>
<evidence type="ECO:0000256" key="9">
    <source>
        <dbReference type="ARBA" id="ARBA00022989"/>
    </source>
</evidence>
<keyword evidence="8 14" id="KW-0067">ATP-binding</keyword>
<evidence type="ECO:0000256" key="1">
    <source>
        <dbReference type="ARBA" id="ARBA00004651"/>
    </source>
</evidence>
<dbReference type="Gene3D" id="3.30.980.40">
    <property type="match status" value="1"/>
</dbReference>
<feature type="region of interest" description="Disordered" evidence="15">
    <location>
        <begin position="973"/>
        <end position="1002"/>
    </location>
</feature>
<evidence type="ECO:0000256" key="5">
    <source>
        <dbReference type="ARBA" id="ARBA00022692"/>
    </source>
</evidence>
<dbReference type="Pfam" id="PF09397">
    <property type="entry name" value="FtsK_gamma"/>
    <property type="match status" value="1"/>
</dbReference>
<keyword evidence="3" id="KW-1003">Cell membrane</keyword>
<reference evidence="18 19" key="1">
    <citation type="submission" date="2020-10" db="EMBL/GenBank/DDBJ databases">
        <title>Sequencing the genomes of 1000 actinobacteria strains.</title>
        <authorList>
            <person name="Klenk H.-P."/>
        </authorList>
    </citation>
    <scope>NUCLEOTIDE SEQUENCE [LARGE SCALE GENOMIC DNA]</scope>
    <source>
        <strain evidence="18 19">DSM 15666</strain>
    </source>
</reference>
<feature type="region of interest" description="Disordered" evidence="15">
    <location>
        <begin position="1019"/>
        <end position="1063"/>
    </location>
</feature>
<keyword evidence="12" id="KW-0131">Cell cycle</keyword>
<feature type="transmembrane region" description="Helical" evidence="16">
    <location>
        <begin position="212"/>
        <end position="230"/>
    </location>
</feature>